<feature type="compositionally biased region" description="Low complexity" evidence="1">
    <location>
        <begin position="1"/>
        <end position="14"/>
    </location>
</feature>
<name>A0A8R7PCG9_TRIUA</name>
<gene>
    <name evidence="2" type="primary">LOC125536518</name>
</gene>
<organism evidence="2 3">
    <name type="scientific">Triticum urartu</name>
    <name type="common">Red wild einkorn</name>
    <name type="synonym">Crithodium urartu</name>
    <dbReference type="NCBI Taxonomy" id="4572"/>
    <lineage>
        <taxon>Eukaryota</taxon>
        <taxon>Viridiplantae</taxon>
        <taxon>Streptophyta</taxon>
        <taxon>Embryophyta</taxon>
        <taxon>Tracheophyta</taxon>
        <taxon>Spermatophyta</taxon>
        <taxon>Magnoliopsida</taxon>
        <taxon>Liliopsida</taxon>
        <taxon>Poales</taxon>
        <taxon>Poaceae</taxon>
        <taxon>BOP clade</taxon>
        <taxon>Pooideae</taxon>
        <taxon>Triticodae</taxon>
        <taxon>Triticeae</taxon>
        <taxon>Triticinae</taxon>
        <taxon>Triticum</taxon>
    </lineage>
</organism>
<evidence type="ECO:0000313" key="2">
    <source>
        <dbReference type="EnsemblPlants" id="TuG1812G0200002046.01.T03"/>
    </source>
</evidence>
<evidence type="ECO:0000256" key="1">
    <source>
        <dbReference type="SAM" id="MobiDB-lite"/>
    </source>
</evidence>
<reference evidence="2" key="3">
    <citation type="submission" date="2022-06" db="UniProtKB">
        <authorList>
            <consortium name="EnsemblPlants"/>
        </authorList>
    </citation>
    <scope>IDENTIFICATION</scope>
</reference>
<dbReference type="AlphaFoldDB" id="A0A8R7PCG9"/>
<dbReference type="EnsemblPlants" id="TuG1812G0200002046.01.T03">
    <property type="protein sequence ID" value="TuG1812G0200002046.01.T03"/>
    <property type="gene ID" value="TuG1812G0200002046.01"/>
</dbReference>
<proteinExistence type="predicted"/>
<feature type="compositionally biased region" description="Low complexity" evidence="1">
    <location>
        <begin position="34"/>
        <end position="47"/>
    </location>
</feature>
<protein>
    <submittedName>
        <fullName evidence="2">Uncharacterized protein</fullName>
    </submittedName>
</protein>
<feature type="region of interest" description="Disordered" evidence="1">
    <location>
        <begin position="1"/>
        <end position="52"/>
    </location>
</feature>
<reference evidence="3" key="1">
    <citation type="journal article" date="2013" name="Nature">
        <title>Draft genome of the wheat A-genome progenitor Triticum urartu.</title>
        <authorList>
            <person name="Ling H.Q."/>
            <person name="Zhao S."/>
            <person name="Liu D."/>
            <person name="Wang J."/>
            <person name="Sun H."/>
            <person name="Zhang C."/>
            <person name="Fan H."/>
            <person name="Li D."/>
            <person name="Dong L."/>
            <person name="Tao Y."/>
            <person name="Gao C."/>
            <person name="Wu H."/>
            <person name="Li Y."/>
            <person name="Cui Y."/>
            <person name="Guo X."/>
            <person name="Zheng S."/>
            <person name="Wang B."/>
            <person name="Yu K."/>
            <person name="Liang Q."/>
            <person name="Yang W."/>
            <person name="Lou X."/>
            <person name="Chen J."/>
            <person name="Feng M."/>
            <person name="Jian J."/>
            <person name="Zhang X."/>
            <person name="Luo G."/>
            <person name="Jiang Y."/>
            <person name="Liu J."/>
            <person name="Wang Z."/>
            <person name="Sha Y."/>
            <person name="Zhang B."/>
            <person name="Wu H."/>
            <person name="Tang D."/>
            <person name="Shen Q."/>
            <person name="Xue P."/>
            <person name="Zou S."/>
            <person name="Wang X."/>
            <person name="Liu X."/>
            <person name="Wang F."/>
            <person name="Yang Y."/>
            <person name="An X."/>
            <person name="Dong Z."/>
            <person name="Zhang K."/>
            <person name="Zhang X."/>
            <person name="Luo M.C."/>
            <person name="Dvorak J."/>
            <person name="Tong Y."/>
            <person name="Wang J."/>
            <person name="Yang H."/>
            <person name="Li Z."/>
            <person name="Wang D."/>
            <person name="Zhang A."/>
            <person name="Wang J."/>
        </authorList>
    </citation>
    <scope>NUCLEOTIDE SEQUENCE</scope>
    <source>
        <strain evidence="3">cv. G1812</strain>
    </source>
</reference>
<keyword evidence="3" id="KW-1185">Reference proteome</keyword>
<dbReference type="Gramene" id="TuG1812G0200002046.01.T03">
    <property type="protein sequence ID" value="TuG1812G0200002046.01.T03"/>
    <property type="gene ID" value="TuG1812G0200002046.01"/>
</dbReference>
<reference evidence="2" key="2">
    <citation type="submission" date="2018-03" db="EMBL/GenBank/DDBJ databases">
        <title>The Triticum urartu genome reveals the dynamic nature of wheat genome evolution.</title>
        <authorList>
            <person name="Ling H."/>
            <person name="Ma B."/>
            <person name="Shi X."/>
            <person name="Liu H."/>
            <person name="Dong L."/>
            <person name="Sun H."/>
            <person name="Cao Y."/>
            <person name="Gao Q."/>
            <person name="Zheng S."/>
            <person name="Li Y."/>
            <person name="Yu Y."/>
            <person name="Du H."/>
            <person name="Qi M."/>
            <person name="Li Y."/>
            <person name="Yu H."/>
            <person name="Cui Y."/>
            <person name="Wang N."/>
            <person name="Chen C."/>
            <person name="Wu H."/>
            <person name="Zhao Y."/>
            <person name="Zhang J."/>
            <person name="Li Y."/>
            <person name="Zhou W."/>
            <person name="Zhang B."/>
            <person name="Hu W."/>
            <person name="Eijk M."/>
            <person name="Tang J."/>
            <person name="Witsenboer H."/>
            <person name="Zhao S."/>
            <person name="Li Z."/>
            <person name="Zhang A."/>
            <person name="Wang D."/>
            <person name="Liang C."/>
        </authorList>
    </citation>
    <scope>NUCLEOTIDE SEQUENCE [LARGE SCALE GENOMIC DNA]</scope>
    <source>
        <strain evidence="2">cv. G1812</strain>
    </source>
</reference>
<accession>A0A8R7PCG9</accession>
<evidence type="ECO:0000313" key="3">
    <source>
        <dbReference type="Proteomes" id="UP000015106"/>
    </source>
</evidence>
<dbReference type="Proteomes" id="UP000015106">
    <property type="component" value="Chromosome 2"/>
</dbReference>
<sequence length="84" mass="8749">MGWPAPGAPSSALPARRRRRRARPSPCAPRRPRGPSGSPGAPLPRGSTAAFPETSALTPGVLVSPDQSLTSHLIPASVICCRSW</sequence>